<comment type="caution">
    <text evidence="3">The sequence shown here is derived from an EMBL/GenBank/DDBJ whole genome shotgun (WGS) entry which is preliminary data.</text>
</comment>
<keyword evidence="4" id="KW-1185">Reference proteome</keyword>
<dbReference type="GO" id="GO:0016788">
    <property type="term" value="F:hydrolase activity, acting on ester bonds"/>
    <property type="evidence" value="ECO:0007669"/>
    <property type="project" value="InterPro"/>
</dbReference>
<feature type="chain" id="PRO_5042093460" evidence="2">
    <location>
        <begin position="19"/>
        <end position="334"/>
    </location>
</feature>
<sequence length="334" mass="36593">MKLTTVASALTLAAGAMAAKSPPKHNSRNWKGWEKAKTAFIFGDSYTQTGFNVSLEQPNAANPLGNPAYPGWTSSNGPNWVGYLTTKYNATANLRTYNLADGGATVDSDLVAPWKPTVRSLVDQVTDGFLPNYGDRSAARWSPETTVFGIWIGINDVGNSFWSGRESNEVLYAKIFDVYRGLVDDLYGAGARNFVFLNVPAIQRSPLTLGQGEQAIALEIEALEQFNGLVDQLAGDLKAEKKKEVNVWVHDTFKAFTEILDDPASHAQTAGYKNVTGYCEEYQNGTPEWDTFIESCGYAVNEYFWLNSLHPTYPAQEVIAEGVAKLLRGPPNVV</sequence>
<evidence type="ECO:0000256" key="2">
    <source>
        <dbReference type="SAM" id="SignalP"/>
    </source>
</evidence>
<dbReference type="EMBL" id="ONZQ02000021">
    <property type="protein sequence ID" value="SPO07522.1"/>
    <property type="molecule type" value="Genomic_DNA"/>
</dbReference>
<protein>
    <submittedName>
        <fullName evidence="3">Related to cellulose-binding GDSL lipase/acylhydrolase</fullName>
    </submittedName>
</protein>
<keyword evidence="2" id="KW-0732">Signal</keyword>
<dbReference type="SUPFAM" id="SSF52266">
    <property type="entry name" value="SGNH hydrolase"/>
    <property type="match status" value="1"/>
</dbReference>
<dbReference type="Proteomes" id="UP001187682">
    <property type="component" value="Unassembled WGS sequence"/>
</dbReference>
<dbReference type="Pfam" id="PF00657">
    <property type="entry name" value="Lipase_GDSL"/>
    <property type="match status" value="1"/>
</dbReference>
<dbReference type="PANTHER" id="PTHR45648:SF22">
    <property type="entry name" value="GDSL LIPASE_ACYLHYDROLASE FAMILY PROTEIN (AFU_ORTHOLOGUE AFUA_4G14700)"/>
    <property type="match status" value="1"/>
</dbReference>
<keyword evidence="1" id="KW-0378">Hydrolase</keyword>
<reference evidence="3" key="1">
    <citation type="submission" date="2018-03" db="EMBL/GenBank/DDBJ databases">
        <authorList>
            <person name="Guldener U."/>
        </authorList>
    </citation>
    <scope>NUCLEOTIDE SEQUENCE</scope>
</reference>
<evidence type="ECO:0000313" key="3">
    <source>
        <dbReference type="EMBL" id="SPO07522.1"/>
    </source>
</evidence>
<gene>
    <name evidence="3" type="ORF">DNG_10216</name>
</gene>
<evidence type="ECO:0000256" key="1">
    <source>
        <dbReference type="ARBA" id="ARBA00022801"/>
    </source>
</evidence>
<organism evidence="3 4">
    <name type="scientific">Cephalotrichum gorgonifer</name>
    <dbReference type="NCBI Taxonomy" id="2041049"/>
    <lineage>
        <taxon>Eukaryota</taxon>
        <taxon>Fungi</taxon>
        <taxon>Dikarya</taxon>
        <taxon>Ascomycota</taxon>
        <taxon>Pezizomycotina</taxon>
        <taxon>Sordariomycetes</taxon>
        <taxon>Hypocreomycetidae</taxon>
        <taxon>Microascales</taxon>
        <taxon>Microascaceae</taxon>
        <taxon>Cephalotrichum</taxon>
    </lineage>
</organism>
<dbReference type="InterPro" id="IPR001087">
    <property type="entry name" value="GDSL"/>
</dbReference>
<dbReference type="InterPro" id="IPR051058">
    <property type="entry name" value="GDSL_Est/Lipase"/>
</dbReference>
<dbReference type="InterPro" id="IPR036514">
    <property type="entry name" value="SGNH_hydro_sf"/>
</dbReference>
<name>A0AAE8N7B1_9PEZI</name>
<dbReference type="Gene3D" id="3.40.50.1110">
    <property type="entry name" value="SGNH hydrolase"/>
    <property type="match status" value="1"/>
</dbReference>
<feature type="signal peptide" evidence="2">
    <location>
        <begin position="1"/>
        <end position="18"/>
    </location>
</feature>
<dbReference type="AlphaFoldDB" id="A0AAE8N7B1"/>
<accession>A0AAE8N7B1</accession>
<dbReference type="CDD" id="cd01846">
    <property type="entry name" value="fatty_acyltransferase_like"/>
    <property type="match status" value="1"/>
</dbReference>
<proteinExistence type="predicted"/>
<dbReference type="PANTHER" id="PTHR45648">
    <property type="entry name" value="GDSL LIPASE/ACYLHYDROLASE FAMILY PROTEIN (AFU_ORTHOLOGUE AFUA_4G14700)"/>
    <property type="match status" value="1"/>
</dbReference>
<evidence type="ECO:0000313" key="4">
    <source>
        <dbReference type="Proteomes" id="UP001187682"/>
    </source>
</evidence>